<dbReference type="Gene3D" id="3.40.50.1010">
    <property type="entry name" value="5'-nuclease"/>
    <property type="match status" value="1"/>
</dbReference>
<protein>
    <recommendedName>
        <fullName evidence="3">UTP23 sensor motif region domain-containing protein</fullName>
    </recommendedName>
</protein>
<gene>
    <name evidence="4" type="ORF">X801_10885</name>
</gene>
<name>A0A1S8WFV7_OPIVI</name>
<evidence type="ECO:0000313" key="4">
    <source>
        <dbReference type="EMBL" id="OON13339.1"/>
    </source>
</evidence>
<dbReference type="InterPro" id="IPR057776">
    <property type="entry name" value="UTP23_sensor"/>
</dbReference>
<evidence type="ECO:0000259" key="3">
    <source>
        <dbReference type="Pfam" id="PF24779"/>
    </source>
</evidence>
<accession>A0A1S8WFV7</accession>
<sequence length="266" mass="30065">MKIKRLKGYKRLLDVYSQQFGLNLDPLEIFVDNTFACQALLNKLCIKDQFASSLKIPVKLVTSSCVISECEALEEFFHGTLNVLRQFKVLKCKHPFDPSKSAPWCIRKRIRTANKGTRCDGRSLLFGVASNDDSIQAYARLVPGMPIFYVAHSRFNLEPAPVAVSEILLEKAQKSVAVTQQEGVVVKALEEQFGLRTEVEVKRRRKRPNAPNPLSCKKKTRTPTIGPTQHKLKSGVKKKRRKRSRIKNTWAFQQALSAVKAELGLN</sequence>
<evidence type="ECO:0000256" key="2">
    <source>
        <dbReference type="SAM" id="MobiDB-lite"/>
    </source>
</evidence>
<feature type="domain" description="UTP23 sensor motif region" evidence="3">
    <location>
        <begin position="202"/>
        <end position="219"/>
    </location>
</feature>
<evidence type="ECO:0000256" key="1">
    <source>
        <dbReference type="ARBA" id="ARBA00023242"/>
    </source>
</evidence>
<dbReference type="AlphaFoldDB" id="A0A1S8WFV7"/>
<reference evidence="4 5" key="1">
    <citation type="submission" date="2015-03" db="EMBL/GenBank/DDBJ databases">
        <title>Draft genome of the nematode, Opisthorchis viverrini.</title>
        <authorList>
            <person name="Mitreva M."/>
        </authorList>
    </citation>
    <scope>NUCLEOTIDE SEQUENCE [LARGE SCALE GENOMIC DNA]</scope>
    <source>
        <strain evidence="4">Khon Kaen</strain>
    </source>
</reference>
<dbReference type="EMBL" id="KV907480">
    <property type="protein sequence ID" value="OON13339.1"/>
    <property type="molecule type" value="Genomic_DNA"/>
</dbReference>
<dbReference type="InterPro" id="IPR006984">
    <property type="entry name" value="Fcf1/UTP23"/>
</dbReference>
<evidence type="ECO:0000313" key="5">
    <source>
        <dbReference type="Proteomes" id="UP000243686"/>
    </source>
</evidence>
<dbReference type="GO" id="GO:0032040">
    <property type="term" value="C:small-subunit processome"/>
    <property type="evidence" value="ECO:0007669"/>
    <property type="project" value="InterPro"/>
</dbReference>
<dbReference type="Pfam" id="PF24779">
    <property type="entry name" value="UTP23_sensor"/>
    <property type="match status" value="1"/>
</dbReference>
<dbReference type="PANTHER" id="PTHR12416">
    <property type="entry name" value="RRNA-PROCESSING PROTEIN UTP23 HOMOLOG"/>
    <property type="match status" value="1"/>
</dbReference>
<feature type="region of interest" description="Disordered" evidence="2">
    <location>
        <begin position="200"/>
        <end position="244"/>
    </location>
</feature>
<keyword evidence="1" id="KW-0539">Nucleus</keyword>
<feature type="compositionally biased region" description="Basic residues" evidence="2">
    <location>
        <begin position="230"/>
        <end position="244"/>
    </location>
</feature>
<dbReference type="Pfam" id="PF04900">
    <property type="entry name" value="Fcf1"/>
    <property type="match status" value="1"/>
</dbReference>
<dbReference type="Proteomes" id="UP000243686">
    <property type="component" value="Unassembled WGS sequence"/>
</dbReference>
<keyword evidence="5" id="KW-1185">Reference proteome</keyword>
<proteinExistence type="predicted"/>
<organism evidence="4 5">
    <name type="scientific">Opisthorchis viverrini</name>
    <name type="common">Southeast Asian liver fluke</name>
    <dbReference type="NCBI Taxonomy" id="6198"/>
    <lineage>
        <taxon>Eukaryota</taxon>
        <taxon>Metazoa</taxon>
        <taxon>Spiralia</taxon>
        <taxon>Lophotrochozoa</taxon>
        <taxon>Platyhelminthes</taxon>
        <taxon>Trematoda</taxon>
        <taxon>Digenea</taxon>
        <taxon>Opisthorchiida</taxon>
        <taxon>Opisthorchiata</taxon>
        <taxon>Opisthorchiidae</taxon>
        <taxon>Opisthorchis</taxon>
    </lineage>
</organism>